<dbReference type="InterPro" id="IPR012675">
    <property type="entry name" value="Beta-grasp_dom_sf"/>
</dbReference>
<evidence type="ECO:0000256" key="4">
    <source>
        <dbReference type="ARBA" id="ARBA00047968"/>
    </source>
</evidence>
<dbReference type="CDD" id="cd01668">
    <property type="entry name" value="TGS_RSH"/>
    <property type="match status" value="1"/>
</dbReference>
<dbReference type="Gene3D" id="3.30.70.260">
    <property type="match status" value="1"/>
</dbReference>
<dbReference type="SMART" id="SM00954">
    <property type="entry name" value="RelA_SpoT"/>
    <property type="match status" value="1"/>
</dbReference>
<dbReference type="Gene3D" id="3.10.20.30">
    <property type="match status" value="1"/>
</dbReference>
<dbReference type="InterPro" id="IPR045865">
    <property type="entry name" value="ACT-like_dom_sf"/>
</dbReference>
<dbReference type="GO" id="GO:0015970">
    <property type="term" value="P:guanosine tetraphosphate biosynthetic process"/>
    <property type="evidence" value="ECO:0007669"/>
    <property type="project" value="UniProtKB-UniPathway"/>
</dbReference>
<dbReference type="SUPFAM" id="SSF109604">
    <property type="entry name" value="HD-domain/PDEase-like"/>
    <property type="match status" value="1"/>
</dbReference>
<dbReference type="InterPro" id="IPR004095">
    <property type="entry name" value="TGS"/>
</dbReference>
<dbReference type="InterPro" id="IPR033655">
    <property type="entry name" value="TGS_RelA/SpoT"/>
</dbReference>
<dbReference type="RefSeq" id="WP_090539318.1">
    <property type="nucleotide sequence ID" value="NZ_FOYD01000007.1"/>
</dbReference>
<dbReference type="NCBIfam" id="TIGR00691">
    <property type="entry name" value="spoT_relA"/>
    <property type="match status" value="1"/>
</dbReference>
<dbReference type="InterPro" id="IPR004811">
    <property type="entry name" value="RelA/Spo_fam"/>
</dbReference>
<dbReference type="Pfam" id="PF04607">
    <property type="entry name" value="RelA_SpoT"/>
    <property type="match status" value="1"/>
</dbReference>
<dbReference type="GO" id="GO:0015949">
    <property type="term" value="P:nucleobase-containing small molecule interconversion"/>
    <property type="evidence" value="ECO:0007669"/>
    <property type="project" value="UniProtKB-ARBA"/>
</dbReference>
<dbReference type="InterPro" id="IPR012676">
    <property type="entry name" value="TGS-like"/>
</dbReference>
<comment type="pathway">
    <text evidence="2">Purine metabolism; ppGpp biosynthesis; ppGpp from GDP: step 1/1.</text>
</comment>
<dbReference type="FunFam" id="1.10.3210.10:FF:000001">
    <property type="entry name" value="GTP pyrophosphokinase RelA"/>
    <property type="match status" value="1"/>
</dbReference>
<dbReference type="SUPFAM" id="SSF81271">
    <property type="entry name" value="TGS-like"/>
    <property type="match status" value="1"/>
</dbReference>
<dbReference type="Pfam" id="PF02824">
    <property type="entry name" value="TGS"/>
    <property type="match status" value="1"/>
</dbReference>
<dbReference type="Gene3D" id="3.30.460.10">
    <property type="entry name" value="Beta Polymerase, domain 2"/>
    <property type="match status" value="1"/>
</dbReference>
<dbReference type="AlphaFoldDB" id="A0A1I6BVF4"/>
<dbReference type="InterPro" id="IPR007685">
    <property type="entry name" value="RelA_SpoT"/>
</dbReference>
<dbReference type="InterPro" id="IPR043519">
    <property type="entry name" value="NT_sf"/>
</dbReference>
<dbReference type="NCBIfam" id="NF008303">
    <property type="entry name" value="PRK11092.1"/>
    <property type="match status" value="1"/>
</dbReference>
<dbReference type="FunFam" id="3.10.20.30:FF:000002">
    <property type="entry name" value="GTP pyrophosphokinase (RelA/SpoT)"/>
    <property type="match status" value="1"/>
</dbReference>
<dbReference type="GO" id="GO:0042594">
    <property type="term" value="P:response to starvation"/>
    <property type="evidence" value="ECO:0007669"/>
    <property type="project" value="TreeGrafter"/>
</dbReference>
<dbReference type="UniPathway" id="UPA00908">
    <property type="reaction ID" value="UER00886"/>
</dbReference>
<dbReference type="GO" id="GO:0005886">
    <property type="term" value="C:plasma membrane"/>
    <property type="evidence" value="ECO:0007669"/>
    <property type="project" value="TreeGrafter"/>
</dbReference>
<evidence type="ECO:0000256" key="2">
    <source>
        <dbReference type="ARBA" id="ARBA00024329"/>
    </source>
</evidence>
<dbReference type="PROSITE" id="PS51831">
    <property type="entry name" value="HD"/>
    <property type="match status" value="1"/>
</dbReference>
<dbReference type="EC" id="3.1.7.2" evidence="3"/>
<sequence>MSGIEVLADRLESYLEPEQINQVRRAYFYAEQAHDGQTRRSGEPYVTHPLAVAGILADMRLDHQSLMAAMLHDVIEDTGIPKEALAAQFGETVADLVDGVSKLTQMKFESKAEAQAENFQKMALAMAQDIRVILVKLADRLHNMRTLGALRPEKSRRISRETLEIYAPIANRLGMHSLSTEFEDLGFKAMYPMRSRMIAQAVRDARGNRKELLNQILESLQACLERAGLPGTVVGREKHLYSIYEKMREKRRAFNEIMDVYAFRIIVDKVDTCYRVLGAVHGLYKPFPGRFKDYIAIPKANGYQSLHTTLFGLHGVPIEIQIRTEEMEEMANNGIAAHWLYKSKDDVLNGQHARTRQWLKGVLELQQSAGSSLEFIENVKIDLFPDEVYVFTPKGRIMELPKGSTPVDFAYAVHTDVGNSCIACRINRRLAPLSEPLESGQTVEIITAPGARPNPAWLSFVTTGKARSNIRHALKHQRQSEAIALGERLLEKVLVSFETSLEQIPEQRIQRVLRDYDMATLEDLLADIGLGNRMAYVTARRLLSNDAPAEVEASVRSEATAQQPSSEEAPLAIRGTEGMVVSFARCCNPIPGDPIVGFITSGKGMVIHQETCSNLAEHRGNSEKILHLTWDKNVSGEFTVELRVELEHQRGIIAQLATSITVADASIDKISVDERDGKISVVQLALRVRGRLHLSQLIKRIRALQGVVRITRLKN</sequence>
<comment type="similarity">
    <text evidence="5">Belongs to the relA/spoT family.</text>
</comment>
<protein>
    <recommendedName>
        <fullName evidence="3">guanosine-3',5'-bis(diphosphate) 3'-diphosphatase</fullName>
        <ecNumber evidence="3">3.1.7.2</ecNumber>
    </recommendedName>
</protein>
<proteinExistence type="inferred from homology"/>
<dbReference type="OrthoDB" id="9805041at2"/>
<dbReference type="PROSITE" id="PS51880">
    <property type="entry name" value="TGS"/>
    <property type="match status" value="1"/>
</dbReference>
<dbReference type="Pfam" id="PF13328">
    <property type="entry name" value="HD_4"/>
    <property type="match status" value="1"/>
</dbReference>
<dbReference type="GO" id="GO:0008728">
    <property type="term" value="F:GTP diphosphokinase activity"/>
    <property type="evidence" value="ECO:0007669"/>
    <property type="project" value="TreeGrafter"/>
</dbReference>
<evidence type="ECO:0000256" key="5">
    <source>
        <dbReference type="RuleBase" id="RU003847"/>
    </source>
</evidence>
<dbReference type="Proteomes" id="UP000242815">
    <property type="component" value="Unassembled WGS sequence"/>
</dbReference>
<dbReference type="SMART" id="SM00471">
    <property type="entry name" value="HDc"/>
    <property type="match status" value="1"/>
</dbReference>
<dbReference type="InterPro" id="IPR002912">
    <property type="entry name" value="ACT_dom"/>
</dbReference>
<gene>
    <name evidence="6" type="ORF">SAMN05216578_1077</name>
</gene>
<organism evidence="6 7">
    <name type="scientific">Halopseudomonas formosensis</name>
    <dbReference type="NCBI Taxonomy" id="1002526"/>
    <lineage>
        <taxon>Bacteria</taxon>
        <taxon>Pseudomonadati</taxon>
        <taxon>Pseudomonadota</taxon>
        <taxon>Gammaproteobacteria</taxon>
        <taxon>Pseudomonadales</taxon>
        <taxon>Pseudomonadaceae</taxon>
        <taxon>Halopseudomonas</taxon>
    </lineage>
</organism>
<accession>A0A1I6BVF4</accession>
<dbReference type="CDD" id="cd05399">
    <property type="entry name" value="NT_Rel-Spo_like"/>
    <property type="match status" value="1"/>
</dbReference>
<dbReference type="GO" id="GO:0008893">
    <property type="term" value="F:guanosine-3',5'-bis(diphosphate) 3'-diphosphatase activity"/>
    <property type="evidence" value="ECO:0007669"/>
    <property type="project" value="UniProtKB-EC"/>
</dbReference>
<dbReference type="InterPro" id="IPR006674">
    <property type="entry name" value="HD_domain"/>
</dbReference>
<dbReference type="CDD" id="cd00077">
    <property type="entry name" value="HDc"/>
    <property type="match status" value="1"/>
</dbReference>
<name>A0A1I6BVF4_9GAMM</name>
<dbReference type="SUPFAM" id="SSF55021">
    <property type="entry name" value="ACT-like"/>
    <property type="match status" value="1"/>
</dbReference>
<reference evidence="6 7" key="1">
    <citation type="submission" date="2016-10" db="EMBL/GenBank/DDBJ databases">
        <authorList>
            <person name="de Groot N.N."/>
        </authorList>
    </citation>
    <scope>NUCLEOTIDE SEQUENCE [LARGE SCALE GENOMIC DNA]</scope>
    <source>
        <strain evidence="6 7">JCM 18415</strain>
    </source>
</reference>
<dbReference type="PROSITE" id="PS51671">
    <property type="entry name" value="ACT"/>
    <property type="match status" value="1"/>
</dbReference>
<dbReference type="FunFam" id="3.30.460.10:FF:000001">
    <property type="entry name" value="GTP pyrophosphokinase RelA"/>
    <property type="match status" value="1"/>
</dbReference>
<keyword evidence="1" id="KW-0378">Hydrolase</keyword>
<dbReference type="Gene3D" id="1.10.3210.10">
    <property type="entry name" value="Hypothetical protein af1432"/>
    <property type="match status" value="1"/>
</dbReference>
<dbReference type="InterPro" id="IPR003607">
    <property type="entry name" value="HD/PDEase_dom"/>
</dbReference>
<comment type="function">
    <text evidence="5">In eubacteria ppGpp (guanosine 3'-diphosphate 5'-diphosphate) is a mediator of the stringent response that coordinates a variety of cellular activities in response to changes in nutritional abundance.</text>
</comment>
<dbReference type="Pfam" id="PF13291">
    <property type="entry name" value="ACT_4"/>
    <property type="match status" value="1"/>
</dbReference>
<dbReference type="InterPro" id="IPR045600">
    <property type="entry name" value="RelA/SpoT_AH_RIS"/>
</dbReference>
<dbReference type="SUPFAM" id="SSF81301">
    <property type="entry name" value="Nucleotidyltransferase"/>
    <property type="match status" value="1"/>
</dbReference>
<evidence type="ECO:0000256" key="1">
    <source>
        <dbReference type="ARBA" id="ARBA00022801"/>
    </source>
</evidence>
<dbReference type="PANTHER" id="PTHR21262">
    <property type="entry name" value="GUANOSINE-3',5'-BIS DIPHOSPHATE 3'-PYROPHOSPHOHYDROLASE"/>
    <property type="match status" value="1"/>
</dbReference>
<comment type="catalytic activity">
    <reaction evidence="4">
        <text>guanosine 3',5'-bis(diphosphate) + H2O = GDP + diphosphate + H(+)</text>
        <dbReference type="Rhea" id="RHEA:14253"/>
        <dbReference type="ChEBI" id="CHEBI:15377"/>
        <dbReference type="ChEBI" id="CHEBI:15378"/>
        <dbReference type="ChEBI" id="CHEBI:33019"/>
        <dbReference type="ChEBI" id="CHEBI:58189"/>
        <dbReference type="ChEBI" id="CHEBI:77828"/>
        <dbReference type="EC" id="3.1.7.2"/>
    </reaction>
</comment>
<dbReference type="CDD" id="cd04876">
    <property type="entry name" value="ACT_RelA-SpoT"/>
    <property type="match status" value="1"/>
</dbReference>
<dbReference type="EMBL" id="FOYD01000007">
    <property type="protein sequence ID" value="SFQ84899.1"/>
    <property type="molecule type" value="Genomic_DNA"/>
</dbReference>
<evidence type="ECO:0000313" key="6">
    <source>
        <dbReference type="EMBL" id="SFQ84899.1"/>
    </source>
</evidence>
<dbReference type="Pfam" id="PF19296">
    <property type="entry name" value="RelA_AH_RIS"/>
    <property type="match status" value="1"/>
</dbReference>
<evidence type="ECO:0000313" key="7">
    <source>
        <dbReference type="Proteomes" id="UP000242815"/>
    </source>
</evidence>
<evidence type="ECO:0000256" key="3">
    <source>
        <dbReference type="ARBA" id="ARBA00024387"/>
    </source>
</evidence>
<dbReference type="PANTHER" id="PTHR21262:SF36">
    <property type="entry name" value="BIFUNCTIONAL (P)PPGPP SYNTHASE_HYDROLASE SPOT"/>
    <property type="match status" value="1"/>
</dbReference>
<dbReference type="STRING" id="1002526.SAMN05216578_1077"/>